<evidence type="ECO:0000256" key="1">
    <source>
        <dbReference type="SAM" id="MobiDB-lite"/>
    </source>
</evidence>
<name>A0A4Q2DWZ4_9AGAR</name>
<dbReference type="Proteomes" id="UP000290288">
    <property type="component" value="Unassembled WGS sequence"/>
</dbReference>
<comment type="caution">
    <text evidence="2">The sequence shown here is derived from an EMBL/GenBank/DDBJ whole genome shotgun (WGS) entry which is preliminary data.</text>
</comment>
<protein>
    <submittedName>
        <fullName evidence="2">Uncharacterized protein</fullName>
    </submittedName>
</protein>
<dbReference type="AlphaFoldDB" id="A0A4Q2DWZ4"/>
<keyword evidence="3" id="KW-1185">Reference proteome</keyword>
<proteinExistence type="predicted"/>
<reference evidence="2 3" key="1">
    <citation type="submission" date="2019-01" db="EMBL/GenBank/DDBJ databases">
        <title>Draft genome sequence of Psathyrella aberdarensis IHI B618.</title>
        <authorList>
            <person name="Buettner E."/>
            <person name="Kellner H."/>
        </authorList>
    </citation>
    <scope>NUCLEOTIDE SEQUENCE [LARGE SCALE GENOMIC DNA]</scope>
    <source>
        <strain evidence="2 3">IHI B618</strain>
    </source>
</reference>
<feature type="compositionally biased region" description="Acidic residues" evidence="1">
    <location>
        <begin position="69"/>
        <end position="80"/>
    </location>
</feature>
<organism evidence="2 3">
    <name type="scientific">Candolleomyces aberdarensis</name>
    <dbReference type="NCBI Taxonomy" id="2316362"/>
    <lineage>
        <taxon>Eukaryota</taxon>
        <taxon>Fungi</taxon>
        <taxon>Dikarya</taxon>
        <taxon>Basidiomycota</taxon>
        <taxon>Agaricomycotina</taxon>
        <taxon>Agaricomycetes</taxon>
        <taxon>Agaricomycetidae</taxon>
        <taxon>Agaricales</taxon>
        <taxon>Agaricineae</taxon>
        <taxon>Psathyrellaceae</taxon>
        <taxon>Candolleomyces</taxon>
    </lineage>
</organism>
<dbReference type="EMBL" id="SDEE01000023">
    <property type="protein sequence ID" value="RXW24226.1"/>
    <property type="molecule type" value="Genomic_DNA"/>
</dbReference>
<gene>
    <name evidence="2" type="ORF">EST38_g1634</name>
</gene>
<accession>A0A4Q2DWZ4</accession>
<sequence length="111" mass="12331">MSATGEVELREQLAAQERESERLKSIIRLLGSSSKDVKADEGEEEHDVAPCSESDGENEPPAESSSDRDSEDATSDEEELLEAYWDEDDLIHRCAECNDTPFGTVVHKVTF</sequence>
<feature type="region of interest" description="Disordered" evidence="1">
    <location>
        <begin position="33"/>
        <end position="80"/>
    </location>
</feature>
<evidence type="ECO:0000313" key="3">
    <source>
        <dbReference type="Proteomes" id="UP000290288"/>
    </source>
</evidence>
<evidence type="ECO:0000313" key="2">
    <source>
        <dbReference type="EMBL" id="RXW24226.1"/>
    </source>
</evidence>